<keyword evidence="3" id="KW-1185">Reference proteome</keyword>
<dbReference type="EMBL" id="LT629701">
    <property type="protein sequence ID" value="SDM16074.1"/>
    <property type="molecule type" value="Genomic_DNA"/>
</dbReference>
<gene>
    <name evidence="2" type="ORF">SAMN04489726_0090</name>
</gene>
<feature type="region of interest" description="Disordered" evidence="1">
    <location>
        <begin position="88"/>
        <end position="109"/>
    </location>
</feature>
<evidence type="ECO:0000313" key="2">
    <source>
        <dbReference type="EMBL" id="SDM16074.1"/>
    </source>
</evidence>
<name>A0A1G9QYL8_ALLAB</name>
<accession>A0A1G9QYL8</accession>
<evidence type="ECO:0000256" key="1">
    <source>
        <dbReference type="SAM" id="MobiDB-lite"/>
    </source>
</evidence>
<dbReference type="Proteomes" id="UP000183376">
    <property type="component" value="Chromosome I"/>
</dbReference>
<sequence>MPGFVYHQNAAVDCQHSGRIKVNSPGQVRVKVGGQLVNTSLFQNEVTGCSHPDGPCARIQWRHLSTRIKCYGQPVLLYASPLGLANGVTEGPAPVPPQGQGVQPRVLGL</sequence>
<protein>
    <submittedName>
        <fullName evidence="2">Uncharacterized protein</fullName>
    </submittedName>
</protein>
<dbReference type="STRING" id="211114.SAMN04489726_0090"/>
<dbReference type="eggNOG" id="ENOG5032CQ8">
    <property type="taxonomic scope" value="Bacteria"/>
</dbReference>
<proteinExistence type="predicted"/>
<organism evidence="2 3">
    <name type="scientific">Allokutzneria albata</name>
    <name type="common">Kibdelosporangium albatum</name>
    <dbReference type="NCBI Taxonomy" id="211114"/>
    <lineage>
        <taxon>Bacteria</taxon>
        <taxon>Bacillati</taxon>
        <taxon>Actinomycetota</taxon>
        <taxon>Actinomycetes</taxon>
        <taxon>Pseudonocardiales</taxon>
        <taxon>Pseudonocardiaceae</taxon>
        <taxon>Allokutzneria</taxon>
    </lineage>
</organism>
<evidence type="ECO:0000313" key="3">
    <source>
        <dbReference type="Proteomes" id="UP000183376"/>
    </source>
</evidence>
<dbReference type="OrthoDB" id="675629at2"/>
<dbReference type="AlphaFoldDB" id="A0A1G9QYL8"/>
<feature type="compositionally biased region" description="Low complexity" evidence="1">
    <location>
        <begin position="98"/>
        <end position="109"/>
    </location>
</feature>
<dbReference type="RefSeq" id="WP_052407804.1">
    <property type="nucleotide sequence ID" value="NZ_JOEF01000022.1"/>
</dbReference>
<reference evidence="2 3" key="1">
    <citation type="submission" date="2016-10" db="EMBL/GenBank/DDBJ databases">
        <authorList>
            <person name="de Groot N.N."/>
        </authorList>
    </citation>
    <scope>NUCLEOTIDE SEQUENCE [LARGE SCALE GENOMIC DNA]</scope>
    <source>
        <strain evidence="2 3">DSM 44149</strain>
    </source>
</reference>